<dbReference type="AlphaFoldDB" id="A0A830GNK5"/>
<reference evidence="2" key="1">
    <citation type="journal article" date="2014" name="Int. J. Syst. Evol. Microbiol.">
        <title>Complete genome sequence of Corynebacterium casei LMG S-19264T (=DSM 44701T), isolated from a smear-ripened cheese.</title>
        <authorList>
            <consortium name="US DOE Joint Genome Institute (JGI-PGF)"/>
            <person name="Walter F."/>
            <person name="Albersmeier A."/>
            <person name="Kalinowski J."/>
            <person name="Ruckert C."/>
        </authorList>
    </citation>
    <scope>NUCLEOTIDE SEQUENCE</scope>
    <source>
        <strain evidence="2">JCM 17820</strain>
    </source>
</reference>
<dbReference type="EMBL" id="BMOU01000003">
    <property type="protein sequence ID" value="GGN95155.1"/>
    <property type="molecule type" value="Genomic_DNA"/>
</dbReference>
<reference evidence="2" key="2">
    <citation type="submission" date="2020-09" db="EMBL/GenBank/DDBJ databases">
        <authorList>
            <person name="Sun Q."/>
            <person name="Ohkuma M."/>
        </authorList>
    </citation>
    <scope>NUCLEOTIDE SEQUENCE</scope>
    <source>
        <strain evidence="2">JCM 17820</strain>
    </source>
</reference>
<evidence type="ECO:0000256" key="1">
    <source>
        <dbReference type="SAM" id="MobiDB-lite"/>
    </source>
</evidence>
<gene>
    <name evidence="2" type="ORF">GCM10009030_22240</name>
</gene>
<proteinExistence type="predicted"/>
<organism evidence="2 3">
    <name type="scientific">Haloarcula pellucida</name>
    <dbReference type="NCBI Taxonomy" id="1427151"/>
    <lineage>
        <taxon>Archaea</taxon>
        <taxon>Methanobacteriati</taxon>
        <taxon>Methanobacteriota</taxon>
        <taxon>Stenosarchaea group</taxon>
        <taxon>Halobacteria</taxon>
        <taxon>Halobacteriales</taxon>
        <taxon>Haloarculaceae</taxon>
        <taxon>Haloarcula</taxon>
    </lineage>
</organism>
<evidence type="ECO:0000313" key="2">
    <source>
        <dbReference type="EMBL" id="GGN95155.1"/>
    </source>
</evidence>
<feature type="compositionally biased region" description="Basic and acidic residues" evidence="1">
    <location>
        <begin position="10"/>
        <end position="20"/>
    </location>
</feature>
<feature type="region of interest" description="Disordered" evidence="1">
    <location>
        <begin position="1"/>
        <end position="33"/>
    </location>
</feature>
<accession>A0A830GNK5</accession>
<sequence>MTSDRTAPTEQRRRPDDRGLVTDGGPRTDAPTVTVSRLVTRRGKRASVSVPAFDQSVSLDAIALESLTDQDEATDPIEALRPRIEDPGTDAEPTLSIAEDTIRIVNEYSEAVLTSAADGLRITSPPTGHSVVLSPRHVFDLAFLEDTYAFTALLADPVTLEENIGAMQSAFE</sequence>
<dbReference type="Proteomes" id="UP000605784">
    <property type="component" value="Unassembled WGS sequence"/>
</dbReference>
<comment type="caution">
    <text evidence="2">The sequence shown here is derived from an EMBL/GenBank/DDBJ whole genome shotgun (WGS) entry which is preliminary data.</text>
</comment>
<protein>
    <submittedName>
        <fullName evidence="2">Uncharacterized protein</fullName>
    </submittedName>
</protein>
<keyword evidence="3" id="KW-1185">Reference proteome</keyword>
<dbReference type="RefSeq" id="WP_188997487.1">
    <property type="nucleotide sequence ID" value="NZ_BMOU01000003.1"/>
</dbReference>
<name>A0A830GNK5_9EURY</name>
<evidence type="ECO:0000313" key="3">
    <source>
        <dbReference type="Proteomes" id="UP000605784"/>
    </source>
</evidence>